<sequence>MKGYCMVDQHAGVMEVYNRMRDEGVEPDLVTYNTLIFGLSKAGMVDQAKKFLGVMAGTGVFPDTVSYTSLMNGCRKGTRRGRSRCWGRWRPWGAPRTSAPTTLC</sequence>
<gene>
    <name evidence="4" type="ORF">M6B38_343115</name>
</gene>
<dbReference type="Pfam" id="PF01535">
    <property type="entry name" value="PPR"/>
    <property type="match status" value="1"/>
</dbReference>
<keyword evidence="5" id="KW-1185">Reference proteome</keyword>
<proteinExistence type="inferred from homology"/>
<accession>A0AAX6GVW1</accession>
<dbReference type="AlphaFoldDB" id="A0AAX6GVW1"/>
<dbReference type="PANTHER" id="PTHR47447:SF17">
    <property type="entry name" value="OS12G0638900 PROTEIN"/>
    <property type="match status" value="1"/>
</dbReference>
<protein>
    <submittedName>
        <fullName evidence="4">Pentatricopeptide repeat-containing protein</fullName>
    </submittedName>
</protein>
<keyword evidence="2" id="KW-0677">Repeat</keyword>
<dbReference type="EMBL" id="JANAVB010015814">
    <property type="protein sequence ID" value="KAJ6832634.1"/>
    <property type="molecule type" value="Genomic_DNA"/>
</dbReference>
<evidence type="ECO:0000313" key="5">
    <source>
        <dbReference type="Proteomes" id="UP001140949"/>
    </source>
</evidence>
<dbReference type="Pfam" id="PF13041">
    <property type="entry name" value="PPR_2"/>
    <property type="match status" value="1"/>
</dbReference>
<dbReference type="PANTHER" id="PTHR47447">
    <property type="entry name" value="OS03G0856100 PROTEIN"/>
    <property type="match status" value="1"/>
</dbReference>
<evidence type="ECO:0000256" key="2">
    <source>
        <dbReference type="ARBA" id="ARBA00022737"/>
    </source>
</evidence>
<feature type="repeat" description="PPR" evidence="3">
    <location>
        <begin position="28"/>
        <end position="62"/>
    </location>
</feature>
<dbReference type="NCBIfam" id="TIGR00756">
    <property type="entry name" value="PPR"/>
    <property type="match status" value="2"/>
</dbReference>
<evidence type="ECO:0000313" key="4">
    <source>
        <dbReference type="EMBL" id="KAJ6832634.1"/>
    </source>
</evidence>
<dbReference type="PROSITE" id="PS51375">
    <property type="entry name" value="PPR"/>
    <property type="match status" value="2"/>
</dbReference>
<dbReference type="InterPro" id="IPR002885">
    <property type="entry name" value="PPR_rpt"/>
</dbReference>
<evidence type="ECO:0000256" key="1">
    <source>
        <dbReference type="ARBA" id="ARBA00007626"/>
    </source>
</evidence>
<comment type="caution">
    <text evidence="4">The sequence shown here is derived from an EMBL/GenBank/DDBJ whole genome shotgun (WGS) entry which is preliminary data.</text>
</comment>
<evidence type="ECO:0000256" key="3">
    <source>
        <dbReference type="PROSITE-ProRule" id="PRU00708"/>
    </source>
</evidence>
<reference evidence="4" key="1">
    <citation type="journal article" date="2023" name="GigaByte">
        <title>Genome assembly of the bearded iris, Iris pallida Lam.</title>
        <authorList>
            <person name="Bruccoleri R.E."/>
            <person name="Oakeley E.J."/>
            <person name="Faust A.M.E."/>
            <person name="Altorfer M."/>
            <person name="Dessus-Babus S."/>
            <person name="Burckhardt D."/>
            <person name="Oertli M."/>
            <person name="Naumann U."/>
            <person name="Petersen F."/>
            <person name="Wong J."/>
        </authorList>
    </citation>
    <scope>NUCLEOTIDE SEQUENCE</scope>
    <source>
        <strain evidence="4">GSM-AAB239-AS_SAM_17_03QT</strain>
    </source>
</reference>
<dbReference type="InterPro" id="IPR011990">
    <property type="entry name" value="TPR-like_helical_dom_sf"/>
</dbReference>
<name>A0AAX6GVW1_IRIPA</name>
<organism evidence="4 5">
    <name type="scientific">Iris pallida</name>
    <name type="common">Sweet iris</name>
    <dbReference type="NCBI Taxonomy" id="29817"/>
    <lineage>
        <taxon>Eukaryota</taxon>
        <taxon>Viridiplantae</taxon>
        <taxon>Streptophyta</taxon>
        <taxon>Embryophyta</taxon>
        <taxon>Tracheophyta</taxon>
        <taxon>Spermatophyta</taxon>
        <taxon>Magnoliopsida</taxon>
        <taxon>Liliopsida</taxon>
        <taxon>Asparagales</taxon>
        <taxon>Iridaceae</taxon>
        <taxon>Iridoideae</taxon>
        <taxon>Irideae</taxon>
        <taxon>Iris</taxon>
    </lineage>
</organism>
<feature type="repeat" description="PPR" evidence="3">
    <location>
        <begin position="1"/>
        <end position="27"/>
    </location>
</feature>
<comment type="similarity">
    <text evidence="1">Belongs to the PPR family. P subfamily.</text>
</comment>
<reference evidence="4" key="2">
    <citation type="submission" date="2023-04" db="EMBL/GenBank/DDBJ databases">
        <authorList>
            <person name="Bruccoleri R.E."/>
            <person name="Oakeley E.J."/>
            <person name="Faust A.-M."/>
            <person name="Dessus-Babus S."/>
            <person name="Altorfer M."/>
            <person name="Burckhardt D."/>
            <person name="Oertli M."/>
            <person name="Naumann U."/>
            <person name="Petersen F."/>
            <person name="Wong J."/>
        </authorList>
    </citation>
    <scope>NUCLEOTIDE SEQUENCE</scope>
    <source>
        <strain evidence="4">GSM-AAB239-AS_SAM_17_03QT</strain>
        <tissue evidence="4">Leaf</tissue>
    </source>
</reference>
<dbReference type="Gene3D" id="1.25.40.10">
    <property type="entry name" value="Tetratricopeptide repeat domain"/>
    <property type="match status" value="1"/>
</dbReference>
<dbReference type="Proteomes" id="UP001140949">
    <property type="component" value="Unassembled WGS sequence"/>
</dbReference>